<dbReference type="PANTHER" id="PTHR13778:SF47">
    <property type="entry name" value="LIPOPOLYSACCHARIDE 1,3-GALACTOSYLTRANSFERASE"/>
    <property type="match status" value="1"/>
</dbReference>
<dbReference type="GO" id="GO:0016757">
    <property type="term" value="F:glycosyltransferase activity"/>
    <property type="evidence" value="ECO:0007669"/>
    <property type="project" value="UniProtKB-KW"/>
</dbReference>
<keyword evidence="1" id="KW-0328">Glycosyltransferase</keyword>
<evidence type="ECO:0000256" key="1">
    <source>
        <dbReference type="ARBA" id="ARBA00022676"/>
    </source>
</evidence>
<dbReference type="InterPro" id="IPR029044">
    <property type="entry name" value="Nucleotide-diphossugar_trans"/>
</dbReference>
<dbReference type="STRING" id="333140.AWW68_16050"/>
<comment type="caution">
    <text evidence="4">The sequence shown here is derived from an EMBL/GenBank/DDBJ whole genome shotgun (WGS) entry which is preliminary data.</text>
</comment>
<dbReference type="AlphaFoldDB" id="A0A150X621"/>
<name>A0A150X621_9BACT</name>
<gene>
    <name evidence="4" type="ORF">AWW68_16050</name>
</gene>
<keyword evidence="2" id="KW-0808">Transferase</keyword>
<dbReference type="InterPro" id="IPR002495">
    <property type="entry name" value="Glyco_trans_8"/>
</dbReference>
<organism evidence="4 5">
    <name type="scientific">Roseivirga spongicola</name>
    <dbReference type="NCBI Taxonomy" id="333140"/>
    <lineage>
        <taxon>Bacteria</taxon>
        <taxon>Pseudomonadati</taxon>
        <taxon>Bacteroidota</taxon>
        <taxon>Cytophagia</taxon>
        <taxon>Cytophagales</taxon>
        <taxon>Roseivirgaceae</taxon>
        <taxon>Roseivirga</taxon>
    </lineage>
</organism>
<reference evidence="4 5" key="1">
    <citation type="submission" date="2016-01" db="EMBL/GenBank/DDBJ databases">
        <title>Genome sequencing of Roseivirga spongicola UST030701-084.</title>
        <authorList>
            <person name="Selvaratnam C."/>
            <person name="Thevarajoo S."/>
            <person name="Goh K.M."/>
            <person name="Ee R."/>
            <person name="Chan K.-G."/>
            <person name="Chong C.S."/>
        </authorList>
    </citation>
    <scope>NUCLEOTIDE SEQUENCE [LARGE SCALE GENOMIC DNA]</scope>
    <source>
        <strain evidence="4 5">UST030701-084</strain>
    </source>
</reference>
<evidence type="ECO:0000313" key="4">
    <source>
        <dbReference type="EMBL" id="KYG74160.1"/>
    </source>
</evidence>
<dbReference type="RefSeq" id="WP_068223725.1">
    <property type="nucleotide sequence ID" value="NZ_LRPC01000028.1"/>
</dbReference>
<evidence type="ECO:0000313" key="5">
    <source>
        <dbReference type="Proteomes" id="UP000075606"/>
    </source>
</evidence>
<protein>
    <recommendedName>
        <fullName evidence="6">Glycosyl transferase</fullName>
    </recommendedName>
</protein>
<keyword evidence="3" id="KW-0479">Metal-binding</keyword>
<evidence type="ECO:0000256" key="3">
    <source>
        <dbReference type="ARBA" id="ARBA00022723"/>
    </source>
</evidence>
<keyword evidence="5" id="KW-1185">Reference proteome</keyword>
<dbReference type="SUPFAM" id="SSF53448">
    <property type="entry name" value="Nucleotide-diphospho-sugar transferases"/>
    <property type="match status" value="1"/>
</dbReference>
<sequence>METDLTQSRMNLLLTFDRNFLQHGVVMLRSLFYNNPSVGFNIYIYTEDKEVVSEKLSKEFEQESAKFIFIDFDQSRFPKLKTKFHYGEGYYKIIYLRLNIGEVLPDLDRILLIDVDLVVNGDISEFYEQDLGDNEIMAAVAEVRPSNFKKFGIEPEKRNAKTNFNCGVTLVDLKKWRDWGVSKKAVDHIIKYEDILAAPTQDTLNPLFYNNWKICLPKYNLHHFYLQYPFKIEDLPYTKDEIKDSIENPIIVHYSGAMRPWEYLDINPYSYLYWKYLNMTSYNGYSYRDRNLKNFLTRWSRFLKVKISRIGIYK</sequence>
<accession>A0A150X621</accession>
<evidence type="ECO:0000256" key="2">
    <source>
        <dbReference type="ARBA" id="ARBA00022679"/>
    </source>
</evidence>
<dbReference type="PANTHER" id="PTHR13778">
    <property type="entry name" value="GLYCOSYLTRANSFERASE 8 DOMAIN-CONTAINING PROTEIN"/>
    <property type="match status" value="1"/>
</dbReference>
<dbReference type="EMBL" id="LRPC01000028">
    <property type="protein sequence ID" value="KYG74160.1"/>
    <property type="molecule type" value="Genomic_DNA"/>
</dbReference>
<proteinExistence type="predicted"/>
<dbReference type="Proteomes" id="UP000075606">
    <property type="component" value="Unassembled WGS sequence"/>
</dbReference>
<dbReference type="CDD" id="cd04194">
    <property type="entry name" value="GT8_A4GalT_like"/>
    <property type="match status" value="1"/>
</dbReference>
<dbReference type="Gene3D" id="3.90.550.10">
    <property type="entry name" value="Spore Coat Polysaccharide Biosynthesis Protein SpsA, Chain A"/>
    <property type="match status" value="1"/>
</dbReference>
<dbReference type="Pfam" id="PF01501">
    <property type="entry name" value="Glyco_transf_8"/>
    <property type="match status" value="1"/>
</dbReference>
<evidence type="ECO:0008006" key="6">
    <source>
        <dbReference type="Google" id="ProtNLM"/>
    </source>
</evidence>
<dbReference type="InterPro" id="IPR050748">
    <property type="entry name" value="Glycosyltrans_8_dom-fam"/>
</dbReference>
<dbReference type="GO" id="GO:0046872">
    <property type="term" value="F:metal ion binding"/>
    <property type="evidence" value="ECO:0007669"/>
    <property type="project" value="UniProtKB-KW"/>
</dbReference>